<dbReference type="Proteomes" id="UP001302274">
    <property type="component" value="Unassembled WGS sequence"/>
</dbReference>
<feature type="region of interest" description="Disordered" evidence="1">
    <location>
        <begin position="110"/>
        <end position="151"/>
    </location>
</feature>
<evidence type="ECO:0000313" key="3">
    <source>
        <dbReference type="Proteomes" id="UP001302274"/>
    </source>
</evidence>
<evidence type="ECO:0000313" key="2">
    <source>
        <dbReference type="EMBL" id="MEA9356381.1"/>
    </source>
</evidence>
<dbReference type="InterPro" id="IPR049806">
    <property type="entry name" value="MasK-like_C"/>
</dbReference>
<feature type="compositionally biased region" description="Basic and acidic residues" evidence="1">
    <location>
        <begin position="117"/>
        <end position="129"/>
    </location>
</feature>
<reference evidence="2 3" key="1">
    <citation type="submission" date="2023-11" db="EMBL/GenBank/DDBJ databases">
        <title>A Novel Polar Bacteriovorax (B. antarcticus) Isolated from the Biocrust in Antarctica.</title>
        <authorList>
            <person name="Mun W."/>
            <person name="Choi S.Y."/>
            <person name="Mitchell R.J."/>
        </authorList>
    </citation>
    <scope>NUCLEOTIDE SEQUENCE [LARGE SCALE GENOMIC DNA]</scope>
    <source>
        <strain evidence="2 3">PP10</strain>
    </source>
</reference>
<name>A0ABU5VTJ5_9BACT</name>
<dbReference type="NCBIfam" id="NF033768">
    <property type="entry name" value="myxo_SS_tail"/>
    <property type="match status" value="1"/>
</dbReference>
<dbReference type="EMBL" id="JAYGJQ010000001">
    <property type="protein sequence ID" value="MEA9356381.1"/>
    <property type="molecule type" value="Genomic_DNA"/>
</dbReference>
<evidence type="ECO:0000256" key="1">
    <source>
        <dbReference type="SAM" id="MobiDB-lite"/>
    </source>
</evidence>
<protein>
    <submittedName>
        <fullName evidence="2">AgmX/PglI C-terminal domain-containing protein</fullName>
    </submittedName>
</protein>
<dbReference type="RefSeq" id="WP_323576075.1">
    <property type="nucleotide sequence ID" value="NZ_JAYGJQ010000001.1"/>
</dbReference>
<sequence>MIPTLRPIKVNEHRGKIAAKLVLPARHYHKDKSNHDFIKKAIMASLFLHAAIFIIKTPEHVVPVVEKEKLASIKMNFITPPESYKREKKIAEKIEAAKVATMTDPGVKVVTTNESGKTGDPKQALDQKVQKSKAGSAKKGPLSSPNVAGATGLGDSAAKGYEFKGKGLKALMGNSATMTIAAGAGTEGSRGLTSGTGIGNKGSNLTGDYRAPAGIGDGSGHLLGKDAVGNYDRSTTTRGLANKKGIDTAFVQADTVVMGSIEPELLRKILQEYLPQFKFCYQQELQEHSEKIKGIVDLNFRIEGDGKVSTVNIKTAATQFSPKGVSCMSNILRIIDFPKPKGGGLVDVRQPLNFFSESTKI</sequence>
<proteinExistence type="predicted"/>
<comment type="caution">
    <text evidence="2">The sequence shown here is derived from an EMBL/GenBank/DDBJ whole genome shotgun (WGS) entry which is preliminary data.</text>
</comment>
<accession>A0ABU5VTJ5</accession>
<gene>
    <name evidence="2" type="ORF">SHI21_09215</name>
</gene>
<keyword evidence="3" id="KW-1185">Reference proteome</keyword>
<organism evidence="2 3">
    <name type="scientific">Bacteriovorax antarcticus</name>
    <dbReference type="NCBI Taxonomy" id="3088717"/>
    <lineage>
        <taxon>Bacteria</taxon>
        <taxon>Pseudomonadati</taxon>
        <taxon>Bdellovibrionota</taxon>
        <taxon>Bacteriovoracia</taxon>
        <taxon>Bacteriovoracales</taxon>
        <taxon>Bacteriovoracaceae</taxon>
        <taxon>Bacteriovorax</taxon>
    </lineage>
</organism>